<dbReference type="EMBL" id="RQXV01000001">
    <property type="protein sequence ID" value="RRD01837.1"/>
    <property type="molecule type" value="Genomic_DNA"/>
</dbReference>
<evidence type="ECO:0000313" key="2">
    <source>
        <dbReference type="EMBL" id="RRD01837.1"/>
    </source>
</evidence>
<evidence type="ECO:0000313" key="3">
    <source>
        <dbReference type="Proteomes" id="UP000267535"/>
    </source>
</evidence>
<reference evidence="2 3" key="1">
    <citation type="submission" date="2018-11" db="EMBL/GenBank/DDBJ databases">
        <title>The draft genome sequence of Amphritea balenae JAMM 1525T.</title>
        <authorList>
            <person name="Fang Z."/>
            <person name="Zhang Y."/>
            <person name="Han X."/>
        </authorList>
    </citation>
    <scope>NUCLEOTIDE SEQUENCE [LARGE SCALE GENOMIC DNA]</scope>
    <source>
        <strain evidence="2 3">JAMM 1525</strain>
    </source>
</reference>
<evidence type="ECO:0000259" key="1">
    <source>
        <dbReference type="Pfam" id="PF11722"/>
    </source>
</evidence>
<dbReference type="Proteomes" id="UP000267535">
    <property type="component" value="Unassembled WGS sequence"/>
</dbReference>
<name>A0A3P1SX62_9GAMM</name>
<feature type="domain" description="Zinc finger CCCH-type TRM13" evidence="1">
    <location>
        <begin position="2"/>
        <end position="20"/>
    </location>
</feature>
<organism evidence="2 3">
    <name type="scientific">Amphritea balenae</name>
    <dbReference type="NCBI Taxonomy" id="452629"/>
    <lineage>
        <taxon>Bacteria</taxon>
        <taxon>Pseudomonadati</taxon>
        <taxon>Pseudomonadota</taxon>
        <taxon>Gammaproteobacteria</taxon>
        <taxon>Oceanospirillales</taxon>
        <taxon>Oceanospirillaceae</taxon>
        <taxon>Amphritea</taxon>
    </lineage>
</organism>
<dbReference type="AlphaFoldDB" id="A0A3P1SX62"/>
<proteinExistence type="predicted"/>
<dbReference type="InterPro" id="IPR021721">
    <property type="entry name" value="Znf_CCCH-type_TRM13"/>
</dbReference>
<dbReference type="GO" id="GO:0008168">
    <property type="term" value="F:methyltransferase activity"/>
    <property type="evidence" value="ECO:0007669"/>
    <property type="project" value="InterPro"/>
</dbReference>
<gene>
    <name evidence="2" type="ORF">EHS89_02865</name>
</gene>
<accession>A0A3P1SX62</accession>
<keyword evidence="3" id="KW-1185">Reference proteome</keyword>
<protein>
    <recommendedName>
        <fullName evidence="1">Zinc finger CCCH-type TRM13 domain-containing protein</fullName>
    </recommendedName>
</protein>
<dbReference type="Pfam" id="PF11722">
    <property type="entry name" value="zf-TRM13_CCCH"/>
    <property type="match status" value="1"/>
</dbReference>
<comment type="caution">
    <text evidence="2">The sequence shown here is derived from an EMBL/GenBank/DDBJ whole genome shotgun (WGS) entry which is preliminary data.</text>
</comment>
<sequence length="24" mass="2885">MRRCDFFIGKKGRICKSQRHSSDE</sequence>